<organism evidence="1 2">
    <name type="scientific">Ustilaginoidea virens</name>
    <name type="common">Rice false smut fungus</name>
    <name type="synonym">Villosiclava virens</name>
    <dbReference type="NCBI Taxonomy" id="1159556"/>
    <lineage>
        <taxon>Eukaryota</taxon>
        <taxon>Fungi</taxon>
        <taxon>Dikarya</taxon>
        <taxon>Ascomycota</taxon>
        <taxon>Pezizomycotina</taxon>
        <taxon>Sordariomycetes</taxon>
        <taxon>Hypocreomycetidae</taxon>
        <taxon>Hypocreales</taxon>
        <taxon>Clavicipitaceae</taxon>
        <taxon>Ustilaginoidea</taxon>
    </lineage>
</organism>
<gene>
    <name evidence="1" type="ORF">UV8b_03777</name>
</gene>
<name>A0A8E5MHC9_USTVR</name>
<sequence>MVIANFAGGAPDCSQKLPRYLYGRHGTVSRKDDDTKPKVRHDLQCLARHHLRHEFVITTSRLWTVSG</sequence>
<dbReference type="AlphaFoldDB" id="A0A8E5MHC9"/>
<evidence type="ECO:0000313" key="1">
    <source>
        <dbReference type="EMBL" id="QUC19536.1"/>
    </source>
</evidence>
<dbReference type="KEGG" id="uvi:66064555"/>
<dbReference type="GeneID" id="66064555"/>
<dbReference type="RefSeq" id="XP_042997209.1">
    <property type="nucleotide sequence ID" value="XM_043141275.1"/>
</dbReference>
<reference evidence="1" key="1">
    <citation type="submission" date="2020-03" db="EMBL/GenBank/DDBJ databases">
        <title>A mixture of massive structural variations and highly conserved coding sequences in Ustilaginoidea virens genome.</title>
        <authorList>
            <person name="Zhang K."/>
            <person name="Zhao Z."/>
            <person name="Zhang Z."/>
            <person name="Li Y."/>
            <person name="Hsiang T."/>
            <person name="Sun W."/>
        </authorList>
    </citation>
    <scope>NUCLEOTIDE SEQUENCE</scope>
    <source>
        <strain evidence="1">UV-8b</strain>
    </source>
</reference>
<dbReference type="Proteomes" id="UP000027002">
    <property type="component" value="Chromosome 3"/>
</dbReference>
<keyword evidence="2" id="KW-1185">Reference proteome</keyword>
<proteinExistence type="predicted"/>
<evidence type="ECO:0000313" key="2">
    <source>
        <dbReference type="Proteomes" id="UP000027002"/>
    </source>
</evidence>
<protein>
    <submittedName>
        <fullName evidence="1">Uncharacterized protein</fullName>
    </submittedName>
</protein>
<accession>A0A8E5MHC9</accession>
<dbReference type="EMBL" id="CP072755">
    <property type="protein sequence ID" value="QUC19536.1"/>
    <property type="molecule type" value="Genomic_DNA"/>
</dbReference>